<reference evidence="3" key="2">
    <citation type="submission" date="2021-04" db="EMBL/GenBank/DDBJ databases">
        <authorList>
            <person name="Gilroy R."/>
        </authorList>
    </citation>
    <scope>NUCLEOTIDE SEQUENCE</scope>
    <source>
        <strain evidence="3">CHK179-28034</strain>
    </source>
</reference>
<dbReference type="AlphaFoldDB" id="A0A9D2J7S1"/>
<evidence type="ECO:0000313" key="4">
    <source>
        <dbReference type="Proteomes" id="UP000824049"/>
    </source>
</evidence>
<dbReference type="Gene3D" id="2.60.40.1630">
    <property type="entry name" value="bacillus anthracis domain"/>
    <property type="match status" value="1"/>
</dbReference>
<sequence>MREDIYILLNEIDNHTEAFESSPIQEEEIKRWKQAVSAKIQAHSAAGSARIKKDFPAANHTPAEEDSTAVDSARTRKLSWKHYAAAAAVLVFLAGAFCTPIRQRVYAESQKLLYNLAIFLGITGDISSYQTVVEQSFTKDGITVVLHDVIWDDDTLLVSYTAFLGDDADPALNEDNFDIHPQIRMNGEVLSRGGGGTGHHKMGDSAFYNQYDFNIPSAVSLSGAQKMELVFYMDNPEASSSSFPIRLGSLEFTVSPDALRADTKNVALNASATLPDGTLITFQSYAGNPISQKVKYVTEGRAHNLNYTIILKGKDNLGNMVELYTTHYEYDDNGNGKGEMVNDSYIDTYTIATEASSITLTPYAANNSVLYSDTGYMSEEDIFYPIGDSFTISLR</sequence>
<dbReference type="Proteomes" id="UP000824049">
    <property type="component" value="Unassembled WGS sequence"/>
</dbReference>
<feature type="domain" description="DUF5643" evidence="2">
    <location>
        <begin position="263"/>
        <end position="379"/>
    </location>
</feature>
<proteinExistence type="predicted"/>
<evidence type="ECO:0000313" key="3">
    <source>
        <dbReference type="EMBL" id="HIZ39292.1"/>
    </source>
</evidence>
<dbReference type="EMBL" id="DXBR01000049">
    <property type="protein sequence ID" value="HIZ39292.1"/>
    <property type="molecule type" value="Genomic_DNA"/>
</dbReference>
<organism evidence="3 4">
    <name type="scientific">Candidatus Anaerobutyricum stercoris</name>
    <dbReference type="NCBI Taxonomy" id="2838457"/>
    <lineage>
        <taxon>Bacteria</taxon>
        <taxon>Bacillati</taxon>
        <taxon>Bacillota</taxon>
        <taxon>Clostridia</taxon>
        <taxon>Lachnospirales</taxon>
        <taxon>Lachnospiraceae</taxon>
        <taxon>Anaerobutyricum</taxon>
    </lineage>
</organism>
<comment type="caution">
    <text evidence="3">The sequence shown here is derived from an EMBL/GenBank/DDBJ whole genome shotgun (WGS) entry which is preliminary data.</text>
</comment>
<protein>
    <submittedName>
        <fullName evidence="3">DUF4179 domain-containing protein</fullName>
    </submittedName>
</protein>
<dbReference type="InterPro" id="IPR040680">
    <property type="entry name" value="DUF5643"/>
</dbReference>
<dbReference type="Pfam" id="PF18705">
    <property type="entry name" value="DUF5643"/>
    <property type="match status" value="1"/>
</dbReference>
<feature type="domain" description="DUF4179" evidence="1">
    <location>
        <begin position="76"/>
        <end position="161"/>
    </location>
</feature>
<dbReference type="InterPro" id="IPR025436">
    <property type="entry name" value="DUF4179"/>
</dbReference>
<name>A0A9D2J7S1_9FIRM</name>
<dbReference type="Pfam" id="PF13786">
    <property type="entry name" value="DUF4179"/>
    <property type="match status" value="1"/>
</dbReference>
<gene>
    <name evidence="3" type="ORF">H9968_05085</name>
</gene>
<evidence type="ECO:0000259" key="2">
    <source>
        <dbReference type="Pfam" id="PF18705"/>
    </source>
</evidence>
<reference evidence="3" key="1">
    <citation type="journal article" date="2021" name="PeerJ">
        <title>Extensive microbial diversity within the chicken gut microbiome revealed by metagenomics and culture.</title>
        <authorList>
            <person name="Gilroy R."/>
            <person name="Ravi A."/>
            <person name="Getino M."/>
            <person name="Pursley I."/>
            <person name="Horton D.L."/>
            <person name="Alikhan N.F."/>
            <person name="Baker D."/>
            <person name="Gharbi K."/>
            <person name="Hall N."/>
            <person name="Watson M."/>
            <person name="Adriaenssens E.M."/>
            <person name="Foster-Nyarko E."/>
            <person name="Jarju S."/>
            <person name="Secka A."/>
            <person name="Antonio M."/>
            <person name="Oren A."/>
            <person name="Chaudhuri R.R."/>
            <person name="La Ragione R."/>
            <person name="Hildebrand F."/>
            <person name="Pallen M.J."/>
        </authorList>
    </citation>
    <scope>NUCLEOTIDE SEQUENCE</scope>
    <source>
        <strain evidence="3">CHK179-28034</strain>
    </source>
</reference>
<evidence type="ECO:0000259" key="1">
    <source>
        <dbReference type="Pfam" id="PF13786"/>
    </source>
</evidence>
<accession>A0A9D2J7S1</accession>